<feature type="compositionally biased region" description="Polar residues" evidence="3">
    <location>
        <begin position="568"/>
        <end position="580"/>
    </location>
</feature>
<evidence type="ECO:0000256" key="1">
    <source>
        <dbReference type="ARBA" id="ARBA00009085"/>
    </source>
</evidence>
<evidence type="ECO:0000256" key="3">
    <source>
        <dbReference type="SAM" id="MobiDB-lite"/>
    </source>
</evidence>
<feature type="compositionally biased region" description="Polar residues" evidence="3">
    <location>
        <begin position="368"/>
        <end position="377"/>
    </location>
</feature>
<dbReference type="Gene3D" id="3.90.70.10">
    <property type="entry name" value="Cysteine proteinases"/>
    <property type="match status" value="1"/>
</dbReference>
<feature type="compositionally biased region" description="Basic and acidic residues" evidence="3">
    <location>
        <begin position="534"/>
        <end position="544"/>
    </location>
</feature>
<dbReference type="Pfam" id="PF00443">
    <property type="entry name" value="UCH"/>
    <property type="match status" value="1"/>
</dbReference>
<dbReference type="InterPro" id="IPR050164">
    <property type="entry name" value="Peptidase_C19"/>
</dbReference>
<dbReference type="AlphaFoldDB" id="A0ABD2JI91"/>
<evidence type="ECO:0000259" key="4">
    <source>
        <dbReference type="PROSITE" id="PS50235"/>
    </source>
</evidence>
<comment type="caution">
    <text evidence="5">The sequence shown here is derived from an EMBL/GenBank/DDBJ whole genome shotgun (WGS) entry which is preliminary data.</text>
</comment>
<keyword evidence="2" id="KW-0645">Protease</keyword>
<feature type="compositionally biased region" description="Polar residues" evidence="3">
    <location>
        <begin position="1"/>
        <end position="14"/>
    </location>
</feature>
<feature type="region of interest" description="Disordered" evidence="3">
    <location>
        <begin position="1"/>
        <end position="21"/>
    </location>
</feature>
<evidence type="ECO:0000313" key="6">
    <source>
        <dbReference type="Proteomes" id="UP001620645"/>
    </source>
</evidence>
<dbReference type="PROSITE" id="PS50235">
    <property type="entry name" value="USP_3"/>
    <property type="match status" value="1"/>
</dbReference>
<feature type="compositionally biased region" description="Basic and acidic residues" evidence="3">
    <location>
        <begin position="518"/>
        <end position="528"/>
    </location>
</feature>
<dbReference type="PANTHER" id="PTHR24006">
    <property type="entry name" value="UBIQUITIN CARBOXYL-TERMINAL HYDROLASE"/>
    <property type="match status" value="1"/>
</dbReference>
<comment type="catalytic activity">
    <reaction evidence="2">
        <text>Thiol-dependent hydrolysis of ester, thioester, amide, peptide and isopeptide bonds formed by the C-terminal Gly of ubiquitin (a 76-residue protein attached to proteins as an intracellular targeting signal).</text>
        <dbReference type="EC" id="3.4.19.12"/>
    </reaction>
</comment>
<dbReference type="EC" id="3.4.19.12" evidence="2"/>
<dbReference type="Proteomes" id="UP001620645">
    <property type="component" value="Unassembled WGS sequence"/>
</dbReference>
<evidence type="ECO:0000256" key="2">
    <source>
        <dbReference type="RuleBase" id="RU366025"/>
    </source>
</evidence>
<evidence type="ECO:0000313" key="5">
    <source>
        <dbReference type="EMBL" id="KAL3090331.1"/>
    </source>
</evidence>
<name>A0ABD2JI91_HETSC</name>
<dbReference type="InterPro" id="IPR038765">
    <property type="entry name" value="Papain-like_cys_pep_sf"/>
</dbReference>
<keyword evidence="2" id="KW-0378">Hydrolase</keyword>
<dbReference type="SUPFAM" id="SSF54001">
    <property type="entry name" value="Cysteine proteinases"/>
    <property type="match status" value="1"/>
</dbReference>
<proteinExistence type="inferred from homology"/>
<dbReference type="GO" id="GO:0004843">
    <property type="term" value="F:cysteine-type deubiquitinase activity"/>
    <property type="evidence" value="ECO:0007669"/>
    <property type="project" value="UniProtKB-UniRule"/>
</dbReference>
<dbReference type="GO" id="GO:0006508">
    <property type="term" value="P:proteolysis"/>
    <property type="evidence" value="ECO:0007669"/>
    <property type="project" value="UniProtKB-KW"/>
</dbReference>
<dbReference type="EMBL" id="JBICCN010000143">
    <property type="protein sequence ID" value="KAL3090331.1"/>
    <property type="molecule type" value="Genomic_DNA"/>
</dbReference>
<sequence>MLNTKEISINSTEGSAHDQVKDNMPCEAAEAIGKAAIPLPCPESLLMKKLTVHPDMMDSVRELDNKYLRPMEDSYFDRIGQGPTEHTDENAQRPELLDENGHRYVGLFNQAMTCYLNSLIQTLYMTPEFRNKVYSWKFVDTATDEDNKNIPYQLQRLFLLLQTSEKASLETKELTTSFGWVSNEAFEQHDVQELCRIMFDALEQRWRKTENDESAVHKLYKGTMEDYVKCLRCKKENVRKDDFLDLSLAVRPFGASESFKSIEEALSAFIKPEILNGNNQYQCEVCASRQDAEKGLRIVEFPYLLTIQLKRFDFDYAALHRIKLNDRVTFPDYLDVNDFVYSPSASTQPKPSYAEIAKKPPEQEPSVHPSTNGQCTSATADEVTADCPNGEGPSGHRLVDEKTRSEHIAQLLKRGKYIYELFSIMVHQGSASAGHYFAYIKNLDQNKWFCFNDSSVHVASLGDIFRTFGGHANGWMNNMNAYMLMYRQIDHSQNEHFIRSTELPEHLILLKDKLEAEEEERSRQRQSDEQNYARQEENATKFDSADLPLVEGAGDDLLVVGGDDLQMDISSCPGTPQISPMVSADEGDGDD</sequence>
<accession>A0ABD2JI91</accession>
<keyword evidence="2" id="KW-0788">Thiol protease</keyword>
<keyword evidence="2" id="KW-0833">Ubl conjugation pathway</keyword>
<organism evidence="5 6">
    <name type="scientific">Heterodera schachtii</name>
    <name type="common">Sugarbeet cyst nematode worm</name>
    <name type="synonym">Tylenchus schachtii</name>
    <dbReference type="NCBI Taxonomy" id="97005"/>
    <lineage>
        <taxon>Eukaryota</taxon>
        <taxon>Metazoa</taxon>
        <taxon>Ecdysozoa</taxon>
        <taxon>Nematoda</taxon>
        <taxon>Chromadorea</taxon>
        <taxon>Rhabditida</taxon>
        <taxon>Tylenchina</taxon>
        <taxon>Tylenchomorpha</taxon>
        <taxon>Tylenchoidea</taxon>
        <taxon>Heteroderidae</taxon>
        <taxon>Heteroderinae</taxon>
        <taxon>Heterodera</taxon>
    </lineage>
</organism>
<feature type="region of interest" description="Disordered" evidence="3">
    <location>
        <begin position="518"/>
        <end position="548"/>
    </location>
</feature>
<keyword evidence="6" id="KW-1185">Reference proteome</keyword>
<dbReference type="PANTHER" id="PTHR24006:SF702">
    <property type="entry name" value="UBIQUITIN CARBOXYL-TERMINAL HYDROLASE 47"/>
    <property type="match status" value="1"/>
</dbReference>
<dbReference type="PROSITE" id="PS00973">
    <property type="entry name" value="USP_2"/>
    <property type="match status" value="1"/>
</dbReference>
<dbReference type="InterPro" id="IPR001394">
    <property type="entry name" value="Peptidase_C19_UCH"/>
</dbReference>
<feature type="region of interest" description="Disordered" evidence="3">
    <location>
        <begin position="565"/>
        <end position="591"/>
    </location>
</feature>
<gene>
    <name evidence="5" type="ORF">niasHS_006783</name>
</gene>
<feature type="domain" description="USP" evidence="4">
    <location>
        <begin position="105"/>
        <end position="489"/>
    </location>
</feature>
<dbReference type="InterPro" id="IPR018200">
    <property type="entry name" value="USP_CS"/>
</dbReference>
<comment type="similarity">
    <text evidence="1 2">Belongs to the peptidase C19 family.</text>
</comment>
<feature type="region of interest" description="Disordered" evidence="3">
    <location>
        <begin position="358"/>
        <end position="377"/>
    </location>
</feature>
<dbReference type="PROSITE" id="PS00972">
    <property type="entry name" value="USP_1"/>
    <property type="match status" value="1"/>
</dbReference>
<dbReference type="InterPro" id="IPR028889">
    <property type="entry name" value="USP"/>
</dbReference>
<reference evidence="5 6" key="1">
    <citation type="submission" date="2024-10" db="EMBL/GenBank/DDBJ databases">
        <authorList>
            <person name="Kim D."/>
        </authorList>
    </citation>
    <scope>NUCLEOTIDE SEQUENCE [LARGE SCALE GENOMIC DNA]</scope>
    <source>
        <strain evidence="5">Taebaek</strain>
    </source>
</reference>
<protein>
    <recommendedName>
        <fullName evidence="2">Ubiquitin carboxyl-terminal hydrolase</fullName>
        <ecNumber evidence="2">3.4.19.12</ecNumber>
    </recommendedName>
</protein>